<gene>
    <name evidence="3" type="ORF">BD310DRAFT_1023581</name>
</gene>
<evidence type="ECO:0008006" key="5">
    <source>
        <dbReference type="Google" id="ProtNLM"/>
    </source>
</evidence>
<protein>
    <recommendedName>
        <fullName evidence="5">Secreted protein</fullName>
    </recommendedName>
</protein>
<keyword evidence="2" id="KW-0732">Signal</keyword>
<feature type="signal peptide" evidence="2">
    <location>
        <begin position="1"/>
        <end position="17"/>
    </location>
</feature>
<evidence type="ECO:0000256" key="2">
    <source>
        <dbReference type="SAM" id="SignalP"/>
    </source>
</evidence>
<feature type="chain" id="PRO_5020555490" description="Secreted protein" evidence="2">
    <location>
        <begin position="18"/>
        <end position="78"/>
    </location>
</feature>
<feature type="region of interest" description="Disordered" evidence="1">
    <location>
        <begin position="43"/>
        <end position="78"/>
    </location>
</feature>
<accession>A0A4Q9PQH2</accession>
<proteinExistence type="predicted"/>
<evidence type="ECO:0000313" key="4">
    <source>
        <dbReference type="Proteomes" id="UP000292082"/>
    </source>
</evidence>
<feature type="non-terminal residue" evidence="3">
    <location>
        <position position="78"/>
    </location>
</feature>
<sequence>MLIVMWRSLLSLTVNYSRNTLQAHCSPRGGSRSCGNSLISSRSQGLLDESSTRYTHLTRTTSRRTNRLSCSSPSRRLT</sequence>
<dbReference type="Proteomes" id="UP000292082">
    <property type="component" value="Unassembled WGS sequence"/>
</dbReference>
<evidence type="ECO:0000313" key="3">
    <source>
        <dbReference type="EMBL" id="TBU56600.1"/>
    </source>
</evidence>
<keyword evidence="4" id="KW-1185">Reference proteome</keyword>
<dbReference type="EMBL" id="ML145149">
    <property type="protein sequence ID" value="TBU56600.1"/>
    <property type="molecule type" value="Genomic_DNA"/>
</dbReference>
<evidence type="ECO:0000256" key="1">
    <source>
        <dbReference type="SAM" id="MobiDB-lite"/>
    </source>
</evidence>
<organism evidence="3 4">
    <name type="scientific">Dichomitus squalens</name>
    <dbReference type="NCBI Taxonomy" id="114155"/>
    <lineage>
        <taxon>Eukaryota</taxon>
        <taxon>Fungi</taxon>
        <taxon>Dikarya</taxon>
        <taxon>Basidiomycota</taxon>
        <taxon>Agaricomycotina</taxon>
        <taxon>Agaricomycetes</taxon>
        <taxon>Polyporales</taxon>
        <taxon>Polyporaceae</taxon>
        <taxon>Dichomitus</taxon>
    </lineage>
</organism>
<dbReference type="AlphaFoldDB" id="A0A4Q9PQH2"/>
<name>A0A4Q9PQH2_9APHY</name>
<reference evidence="3 4" key="1">
    <citation type="submission" date="2019-01" db="EMBL/GenBank/DDBJ databases">
        <title>Draft genome sequences of three monokaryotic isolates of the white-rot basidiomycete fungus Dichomitus squalens.</title>
        <authorList>
            <consortium name="DOE Joint Genome Institute"/>
            <person name="Lopez S.C."/>
            <person name="Andreopoulos B."/>
            <person name="Pangilinan J."/>
            <person name="Lipzen A."/>
            <person name="Riley R."/>
            <person name="Ahrendt S."/>
            <person name="Ng V."/>
            <person name="Barry K."/>
            <person name="Daum C."/>
            <person name="Grigoriev I.V."/>
            <person name="Hilden K.S."/>
            <person name="Makela M.R."/>
            <person name="de Vries R.P."/>
        </authorList>
    </citation>
    <scope>NUCLEOTIDE SEQUENCE [LARGE SCALE GENOMIC DNA]</scope>
    <source>
        <strain evidence="3 4">CBS 464.89</strain>
    </source>
</reference>